<dbReference type="GO" id="GO:0006592">
    <property type="term" value="P:ornithine biosynthetic process"/>
    <property type="evidence" value="ECO:0007669"/>
    <property type="project" value="TreeGrafter"/>
</dbReference>
<dbReference type="FunFam" id="3.30.2330.10:FF:000001">
    <property type="entry name" value="Arginine biosynthesis bifunctional protein ArgJ, mitochondrial"/>
    <property type="match status" value="1"/>
</dbReference>
<feature type="chain" id="PRO_5023252874" description="Arginine biosynthesis bifunctional protein ArgJ alpha chain" evidence="9">
    <location>
        <begin position="1"/>
        <end position="186"/>
    </location>
</feature>
<name>A0A3A4R7B9_9BACT</name>
<dbReference type="InterPro" id="IPR002813">
    <property type="entry name" value="Arg_biosynth_ArgJ"/>
</dbReference>
<dbReference type="Gene3D" id="3.30.2330.10">
    <property type="entry name" value="arginine biosynthesis bifunctional protein suprefamily"/>
    <property type="match status" value="1"/>
</dbReference>
<proteinExistence type="inferred from homology"/>
<dbReference type="PANTHER" id="PTHR23100">
    <property type="entry name" value="ARGININE BIOSYNTHESIS BIFUNCTIONAL PROTEIN ARGJ"/>
    <property type="match status" value="1"/>
</dbReference>
<keyword evidence="6 9" id="KW-0068">Autocatalytic cleavage</keyword>
<gene>
    <name evidence="9 10" type="primary">argJ</name>
    <name evidence="10" type="ORF">C4541_03315</name>
</gene>
<dbReference type="InterPro" id="IPR016117">
    <property type="entry name" value="ArgJ-like_dom_sf"/>
</dbReference>
<feature type="chain" id="PRO_5023252875" description="Arginine biosynthesis bifunctional protein ArgJ beta chain" evidence="9">
    <location>
        <begin position="187"/>
        <end position="396"/>
    </location>
</feature>
<comment type="similarity">
    <text evidence="1 9">Belongs to the ArgJ family.</text>
</comment>
<keyword evidence="7 9" id="KW-0511">Multifunctional enzyme</keyword>
<dbReference type="InterPro" id="IPR042195">
    <property type="entry name" value="ArgJ_beta_C"/>
</dbReference>
<dbReference type="EMBL" id="QZJZ01000021">
    <property type="protein sequence ID" value="RJP60862.1"/>
    <property type="molecule type" value="Genomic_DNA"/>
</dbReference>
<evidence type="ECO:0000313" key="10">
    <source>
        <dbReference type="EMBL" id="RJP60862.1"/>
    </source>
</evidence>
<dbReference type="GO" id="GO:0006526">
    <property type="term" value="P:L-arginine biosynthetic process"/>
    <property type="evidence" value="ECO:0007669"/>
    <property type="project" value="UniProtKB-UniRule"/>
</dbReference>
<dbReference type="AlphaFoldDB" id="A0A3A4R7B9"/>
<dbReference type="EC" id="2.3.1.35" evidence="9"/>
<protein>
    <recommendedName>
        <fullName evidence="9">Arginine biosynthesis bifunctional protein ArgJ</fullName>
    </recommendedName>
    <domain>
        <recommendedName>
            <fullName evidence="9">Glutamate N-acetyltransferase</fullName>
            <ecNumber evidence="9">2.3.1.35</ecNumber>
        </recommendedName>
        <alternativeName>
            <fullName evidence="9">Ornithine acetyltransferase</fullName>
            <shortName evidence="9">OATase</shortName>
        </alternativeName>
        <alternativeName>
            <fullName evidence="9">Ornithine transacetylase</fullName>
        </alternativeName>
    </domain>
    <domain>
        <recommendedName>
            <fullName evidence="9">Amino-acid acetyltransferase</fullName>
            <ecNumber evidence="9">2.3.1.1</ecNumber>
        </recommendedName>
        <alternativeName>
            <fullName evidence="9">N-acetylglutamate synthase</fullName>
            <shortName evidence="9">AGSase</shortName>
        </alternativeName>
    </domain>
    <component>
        <recommendedName>
            <fullName evidence="9">Arginine biosynthesis bifunctional protein ArgJ alpha chain</fullName>
        </recommendedName>
    </component>
    <component>
        <recommendedName>
            <fullName evidence="9">Arginine biosynthesis bifunctional protein ArgJ beta chain</fullName>
        </recommendedName>
    </component>
</protein>
<comment type="function">
    <text evidence="9">Catalyzes two activities which are involved in the cyclic version of arginine biosynthesis: the synthesis of N-acetylglutamate from glutamate and acetyl-CoA as the acetyl donor, and of ornithine by transacetylation between N(2)-acetylornithine and glutamate.</text>
</comment>
<dbReference type="Proteomes" id="UP000266426">
    <property type="component" value="Unassembled WGS sequence"/>
</dbReference>
<keyword evidence="3 9" id="KW-0055">Arginine biosynthesis</keyword>
<comment type="catalytic activity">
    <reaction evidence="9">
        <text>N(2)-acetyl-L-ornithine + L-glutamate = N-acetyl-L-glutamate + L-ornithine</text>
        <dbReference type="Rhea" id="RHEA:15349"/>
        <dbReference type="ChEBI" id="CHEBI:29985"/>
        <dbReference type="ChEBI" id="CHEBI:44337"/>
        <dbReference type="ChEBI" id="CHEBI:46911"/>
        <dbReference type="ChEBI" id="CHEBI:57805"/>
        <dbReference type="EC" id="2.3.1.35"/>
    </reaction>
</comment>
<dbReference type="GO" id="GO:0004358">
    <property type="term" value="F:L-glutamate N-acetyltransferase activity, acting on acetyl-L-ornithine as donor"/>
    <property type="evidence" value="ECO:0007669"/>
    <property type="project" value="UniProtKB-UniRule"/>
</dbReference>
<dbReference type="Pfam" id="PF01960">
    <property type="entry name" value="ArgJ"/>
    <property type="match status" value="1"/>
</dbReference>
<feature type="binding site" evidence="9">
    <location>
        <position position="187"/>
    </location>
    <ligand>
        <name>substrate</name>
    </ligand>
</feature>
<feature type="binding site" evidence="9">
    <location>
        <position position="150"/>
    </location>
    <ligand>
        <name>substrate</name>
    </ligand>
</feature>
<feature type="binding site" evidence="9">
    <location>
        <position position="395"/>
    </location>
    <ligand>
        <name>substrate</name>
    </ligand>
</feature>
<comment type="caution">
    <text evidence="10">The sequence shown here is derived from an EMBL/GenBank/DDBJ whole genome shotgun (WGS) entry which is preliminary data.</text>
</comment>
<comment type="subunit">
    <text evidence="2 9">Heterotetramer of two alpha and two beta chains.</text>
</comment>
<evidence type="ECO:0000313" key="11">
    <source>
        <dbReference type="Proteomes" id="UP000266426"/>
    </source>
</evidence>
<dbReference type="CDD" id="cd02152">
    <property type="entry name" value="OAT"/>
    <property type="match status" value="1"/>
</dbReference>
<feature type="binding site" evidence="9">
    <location>
        <position position="176"/>
    </location>
    <ligand>
        <name>substrate</name>
    </ligand>
</feature>
<evidence type="ECO:0000256" key="1">
    <source>
        <dbReference type="ARBA" id="ARBA00006774"/>
    </source>
</evidence>
<evidence type="ECO:0000256" key="7">
    <source>
        <dbReference type="ARBA" id="ARBA00023268"/>
    </source>
</evidence>
<dbReference type="Gene3D" id="3.60.70.12">
    <property type="entry name" value="L-amino peptidase D-ALA esterase/amidase"/>
    <property type="match status" value="1"/>
</dbReference>
<sequence>MEWINGGITAPEGFRAAGIGCGIKFDKPDLAVVVSDRDALCAGCFTRNKVKAAPVRVCKDHLSKTNICRAFIVSSGIANACTGEQGIENARRMASLTAEQLGVKTENVMVCSTGRIGTQLPLDKIAKGIVTVVGSASKDGAHDAAVAIMTTDVVPKEASCSTIINGSKITFGGMVKGAGMIAPDMATMLAFITTDAAVEPVFLQTVLRECVDKTFNSITVDGDTSTNDTVLMMANGVAGNPVITAGSEGAEMFRQALQGVCYSLAEQIVRDGEGATKLIQVTVTGAVDNASARKASHCVANSLLLKVAFSGPDANWGRIMAALGRAGIEVDPDKIDVFIGDVPMVARGVEIAGNKNDARQVWKQQTFVITVDLHLGPGKDTCLTCDISHAYIDINL</sequence>
<dbReference type="Gene3D" id="3.10.20.340">
    <property type="entry name" value="ArgJ beta chain, C-terminal domain"/>
    <property type="match status" value="1"/>
</dbReference>
<feature type="site" description="Involved in the stabilization of negative charge on the oxyanion by the formation of the oxyanion hole" evidence="9">
    <location>
        <position position="113"/>
    </location>
</feature>
<comment type="catalytic activity">
    <reaction evidence="9">
        <text>L-glutamate + acetyl-CoA = N-acetyl-L-glutamate + CoA + H(+)</text>
        <dbReference type="Rhea" id="RHEA:24292"/>
        <dbReference type="ChEBI" id="CHEBI:15378"/>
        <dbReference type="ChEBI" id="CHEBI:29985"/>
        <dbReference type="ChEBI" id="CHEBI:44337"/>
        <dbReference type="ChEBI" id="CHEBI:57287"/>
        <dbReference type="ChEBI" id="CHEBI:57288"/>
        <dbReference type="EC" id="2.3.1.1"/>
    </reaction>
</comment>
<organism evidence="10 11">
    <name type="scientific">Candidatus Auribacter fodinae</name>
    <dbReference type="NCBI Taxonomy" id="2093366"/>
    <lineage>
        <taxon>Bacteria</taxon>
        <taxon>Pseudomonadati</taxon>
        <taxon>Candidatus Auribacterota</taxon>
        <taxon>Candidatus Auribacteria</taxon>
        <taxon>Candidatus Auribacterales</taxon>
        <taxon>Candidatus Auribacteraceae</taxon>
        <taxon>Candidatus Auribacter</taxon>
    </lineage>
</organism>
<feature type="site" description="Cleavage; by autolysis" evidence="9">
    <location>
        <begin position="186"/>
        <end position="187"/>
    </location>
</feature>
<feature type="active site" description="Nucleophile" evidence="9">
    <location>
        <position position="187"/>
    </location>
</feature>
<comment type="pathway">
    <text evidence="9">Amino-acid biosynthesis; L-arginine biosynthesis; N(2)-acetyl-L-ornithine from L-glutamate: step 1/4.</text>
</comment>
<comment type="subcellular location">
    <subcellularLocation>
        <location evidence="9">Cytoplasm</location>
    </subcellularLocation>
</comment>
<dbReference type="HAMAP" id="MF_01106">
    <property type="entry name" value="ArgJ"/>
    <property type="match status" value="1"/>
</dbReference>
<keyword evidence="8 9" id="KW-0012">Acyltransferase</keyword>
<feature type="site" description="Involved in the stabilization of negative charge on the oxyanion by the formation of the oxyanion hole" evidence="9">
    <location>
        <position position="114"/>
    </location>
</feature>
<dbReference type="FunFam" id="3.60.70.12:FF:000001">
    <property type="entry name" value="Arginine biosynthesis bifunctional protein ArgJ, chloroplastic"/>
    <property type="match status" value="1"/>
</dbReference>
<dbReference type="NCBIfam" id="NF003802">
    <property type="entry name" value="PRK05388.1"/>
    <property type="match status" value="1"/>
</dbReference>
<dbReference type="UniPathway" id="UPA00068">
    <property type="reaction ID" value="UER00106"/>
</dbReference>
<feature type="binding site" evidence="9">
    <location>
        <position position="273"/>
    </location>
    <ligand>
        <name>substrate</name>
    </ligand>
</feature>
<dbReference type="NCBIfam" id="TIGR00120">
    <property type="entry name" value="ArgJ"/>
    <property type="match status" value="1"/>
</dbReference>
<evidence type="ECO:0000256" key="4">
    <source>
        <dbReference type="ARBA" id="ARBA00022605"/>
    </source>
</evidence>
<reference evidence="10 11" key="1">
    <citation type="journal article" date="2017" name="ISME J.">
        <title>Energy and carbon metabolisms in a deep terrestrial subsurface fluid microbial community.</title>
        <authorList>
            <person name="Momper L."/>
            <person name="Jungbluth S.P."/>
            <person name="Lee M.D."/>
            <person name="Amend J.P."/>
        </authorList>
    </citation>
    <scope>NUCLEOTIDE SEQUENCE [LARGE SCALE GENOMIC DNA]</scope>
    <source>
        <strain evidence="10">SURF_26</strain>
    </source>
</reference>
<dbReference type="GO" id="GO:0004042">
    <property type="term" value="F:L-glutamate N-acetyltransferase activity"/>
    <property type="evidence" value="ECO:0007669"/>
    <property type="project" value="UniProtKB-UniRule"/>
</dbReference>
<dbReference type="SUPFAM" id="SSF56266">
    <property type="entry name" value="DmpA/ArgJ-like"/>
    <property type="match status" value="1"/>
</dbReference>
<evidence type="ECO:0000256" key="5">
    <source>
        <dbReference type="ARBA" id="ARBA00022679"/>
    </source>
</evidence>
<dbReference type="PANTHER" id="PTHR23100:SF0">
    <property type="entry name" value="ARGININE BIOSYNTHESIS BIFUNCTIONAL PROTEIN ARGJ, MITOCHONDRIAL"/>
    <property type="match status" value="1"/>
</dbReference>
<accession>A0A3A4R7B9</accession>
<comment type="pathway">
    <text evidence="9">Amino-acid biosynthesis; L-arginine biosynthesis; L-ornithine and N-acetyl-L-glutamate from L-glutamate and N(2)-acetyl-L-ornithine (cyclic): step 1/1.</text>
</comment>
<keyword evidence="9" id="KW-0963">Cytoplasm</keyword>
<keyword evidence="5 9" id="KW-0808">Transferase</keyword>
<evidence type="ECO:0000256" key="2">
    <source>
        <dbReference type="ARBA" id="ARBA00011475"/>
    </source>
</evidence>
<keyword evidence="4 9" id="KW-0028">Amino-acid biosynthesis</keyword>
<dbReference type="EC" id="2.3.1.1" evidence="9"/>
<evidence type="ECO:0000256" key="3">
    <source>
        <dbReference type="ARBA" id="ARBA00022571"/>
    </source>
</evidence>
<evidence type="ECO:0000256" key="9">
    <source>
        <dbReference type="HAMAP-Rule" id="MF_01106"/>
    </source>
</evidence>
<comment type="caution">
    <text evidence="9">Lacks conserved residue(s) required for the propagation of feature annotation.</text>
</comment>
<evidence type="ECO:0000256" key="8">
    <source>
        <dbReference type="ARBA" id="ARBA00023315"/>
    </source>
</evidence>
<dbReference type="GO" id="GO:0005737">
    <property type="term" value="C:cytoplasm"/>
    <property type="evidence" value="ECO:0007669"/>
    <property type="project" value="UniProtKB-SubCell"/>
</dbReference>
<evidence type="ECO:0000256" key="6">
    <source>
        <dbReference type="ARBA" id="ARBA00022813"/>
    </source>
</evidence>